<protein>
    <recommendedName>
        <fullName evidence="7">Secretion system C-terminal sorting domain-containing protein</fullName>
    </recommendedName>
</protein>
<dbReference type="Proteomes" id="UP000178198">
    <property type="component" value="Chromosome"/>
</dbReference>
<evidence type="ECO:0008006" key="7">
    <source>
        <dbReference type="Google" id="ProtNLM"/>
    </source>
</evidence>
<accession>A0A1D9PDT5</accession>
<evidence type="ECO:0000313" key="5">
    <source>
        <dbReference type="EMBL" id="APA00693.1"/>
    </source>
</evidence>
<evidence type="ECO:0000313" key="6">
    <source>
        <dbReference type="Proteomes" id="UP000178198"/>
    </source>
</evidence>
<feature type="chain" id="PRO_5009444555" description="Secretion system C-terminal sorting domain-containing protein" evidence="2">
    <location>
        <begin position="24"/>
        <end position="2322"/>
    </location>
</feature>
<gene>
    <name evidence="5" type="ORF">BIW12_15360</name>
</gene>
<organism evidence="5 6">
    <name type="scientific">Flavobacterium commune</name>
    <dbReference type="NCBI Taxonomy" id="1306519"/>
    <lineage>
        <taxon>Bacteria</taxon>
        <taxon>Pseudomonadati</taxon>
        <taxon>Bacteroidota</taxon>
        <taxon>Flavobacteriia</taxon>
        <taxon>Flavobacteriales</taxon>
        <taxon>Flavobacteriaceae</taxon>
        <taxon>Flavobacterium</taxon>
    </lineage>
</organism>
<dbReference type="PROSITE" id="PS00430">
    <property type="entry name" value="TONB_DEPENDENT_REC_1"/>
    <property type="match status" value="1"/>
</dbReference>
<dbReference type="KEGG" id="fcm:BIW12_15360"/>
<feature type="domain" description="MBG" evidence="3">
    <location>
        <begin position="1878"/>
        <end position="1949"/>
    </location>
</feature>
<dbReference type="Gene3D" id="3.30.160.710">
    <property type="match status" value="2"/>
</dbReference>
<feature type="domain" description="MBG" evidence="3">
    <location>
        <begin position="1263"/>
        <end position="1333"/>
    </location>
</feature>
<feature type="domain" description="MBG" evidence="3">
    <location>
        <begin position="1647"/>
        <end position="1718"/>
    </location>
</feature>
<feature type="domain" description="MBG" evidence="3">
    <location>
        <begin position="723"/>
        <end position="794"/>
    </location>
</feature>
<dbReference type="STRING" id="1306519.BIW12_15360"/>
<feature type="domain" description="MBG" evidence="3">
    <location>
        <begin position="1416"/>
        <end position="1487"/>
    </location>
</feature>
<feature type="domain" description="MBG" evidence="3">
    <location>
        <begin position="1801"/>
        <end position="1872"/>
    </location>
</feature>
<name>A0A1D9PDT5_9FLAO</name>
<sequence>MKTILPQSRFFLFVFLIANLFFANVAFSQATVTTDKDDYQPGDTVIVTGSGWQPGETVLLHFDETPQVCTSDHNRSTVADANGNIYYDQFLINIKHLGVSFVLTATGQSSGLSAEVLFTDGGYQFAAVGLPLSTSVIVNYTISGTGGGNGTFNTTSFIPPSTAGGSINNKAITANSYTPTYSPSPSVNYSILNYSLRVGSTSSPTSQQTSNVFTVAGGGAANAVLFTANYGALVATNVTGLYGSSVTLTSTFYSNYQTTTGISGKTIAFYINGTSVGTAVTNASGVATLNLDLTNVPSLGKLNSGNYTISSSFSGDSDYLAVSSGNSTSAILTINKKVATVTANAKSKIYGDVNPALDAVVTGIVNGDELDYSLSTTAVHFSGVGNYPIEVTLGANPNYSITPTNALLTIGERNITITADAKSKTYGEADPALTYQISSGSLVTGDSFSGSLSRDTGEIVGDYAITQGSVALNSNYTLTYVGANLTIGKRDITITADAKSKTYGEADPALTYQISSGSLAFSDSFSGSLSRDTGEIVGNYAITQGSVALNSNYALSYVGANLTIGKRDITITADAKSKTYGEADPALTYQISSGSLAFSDSFSGSLSRDTGEIVGDYAITQGSVALNSNYTLTYVGADLTIDLRSVEITADARSKTYGEADPALTYQISSGSLVTGDSFSGSLSRDTGEIVGNYAITQGSVALNSNYALSYVGANLTIGKRDITITADAKSKTYGEADPALTYQISSGSLVTGDSFSGSLSRDTGEIVGNYAITQGSVALNSNYALSYVGANLTIGKRDITITADAKSKTYGEADPALTYQISSGSLVTGDSFSGSLSRDTGEIVGNYAITQGSVALNSNYALTYVGANLTIGKRDITITADAKSKTYGEADPALTYQISSGSLVTGDSFSGSLSRDTGEIVGNYAITQGSVALNSNYALTYVGADLTIDLRSVEITADAKSKTYGEADPALTYQISSGSLVTGDSFSGSLSRDTGEIVGDYAITQGSVALNSNYTLTYVGADLTIDLRSVEITADARSKTYGEADPALTYQISSGSLVTGDSFSGSLSRDTGEIVGNYAITQGSVALNSNYALSYVGANLTIGKRDITITADAKSKTYGEADPALTYQISSGSLVTGDSFSGSLSRDTGEIVGNYAITQGSVALNSNYALTYVGANLTIGKRDITITADAKSKTYGEADPALTYQISSGSLVTGDSFSGSLSRDTGEIVGNYAITQGSVALNSNYALTYVGADLTIDLRSVEITADAKSKTYGEADPALTYQISSGSLVTGDSFSGSLSRDTGEIVGDYAITQGSVALNSNYTLTYVGADLTIDLRSVEITADARSKTYGEADPALTYQISSGSLVTGDSFSGSLSRDTGEIVGDYAITQGSVALNSNYALTYVGANLTIGKRDITITADAKSKTYGEADPALTYQISSGSLVTGDSFSGSLSRDTGEIVGNYAITQGSVALNSNYALTYVGANLTIGKRDITITADAKSKTYGEADPALTYQISSGSLVTGDSFSGSLSRDTGEIVGNYAITQGSVALNSNYALTYVGANLTIGKRDITITADAKSKTYGEADPALTYQISSGSLAFSDSFSGSLSRDTGEIVGDYAITQGSVTLNSNYALSYVGANLTIGKRDITITADAKSKTYGEADPALTYQITSGSLVTGDSFSGSLSRDTGEIVGDYAITQGSVALNSNYALSYVGANLTIGKRDITITADAKSKTYGEADPALTYQITSGSLAFSDSFSGSLSRDTGEIVGNYAITRGSVALNSNYALSYVGANLTIGKRDITITADAKSKTYGEADPVLTYQISSGSLVTGDSFSGSLSRDTGEIVGNYAITQGSVALNSNYTLTYVGANLTIGKRDITITADAKSKTYGEADPALTYQISSGSLVTGDSFSGSLSRDTGEIVGDYAITQGSVALNSNYTLTYVVANLTIGKRDITITADAKFKCFGVSDPGLTAQLTSGSIISGDTVSGQLERNSGESAGVYAINKGTYTYGNNYNETYISANLTINSQITATFTRTNPNHYFGLSGDQTSKITVIPSGGIGPYTVTITMDRSLISNYINSSGDESWIPDPITMPATTSSYNIVLPSSGSNTQGNPYTITTGVQTAVGYSIKVGLIDDAGFTATITDSKGCTITTEKIFIHGEDVRCFAGKSGVAKVKLCHRTGNTKNPCQELCVDESAVAAHLAHGDFLGTCTPNCEAPTLLTKSSLATKGKVMEVEVEIDPFSVIAYPNPSSSQFSLVVNSESQEKVEVLVYDMLARLIKRIETKDEEIISFGEDLPSGEYLVLVRQGEKRKSVNVIKK</sequence>
<evidence type="ECO:0000259" key="3">
    <source>
        <dbReference type="Pfam" id="PF18676"/>
    </source>
</evidence>
<dbReference type="InterPro" id="IPR010916">
    <property type="entry name" value="TonB_box_CS"/>
</dbReference>
<feature type="domain" description="MBG" evidence="3">
    <location>
        <begin position="1955"/>
        <end position="2026"/>
    </location>
</feature>
<dbReference type="NCBIfam" id="TIGR04183">
    <property type="entry name" value="Por_Secre_tail"/>
    <property type="match status" value="1"/>
</dbReference>
<dbReference type="Pfam" id="PF18676">
    <property type="entry name" value="MBG_2"/>
    <property type="match status" value="22"/>
</dbReference>
<dbReference type="InterPro" id="IPR026444">
    <property type="entry name" value="Secre_tail"/>
</dbReference>
<evidence type="ECO:0000256" key="2">
    <source>
        <dbReference type="SAM" id="SignalP"/>
    </source>
</evidence>
<evidence type="ECO:0000259" key="4">
    <source>
        <dbReference type="Pfam" id="PF18962"/>
    </source>
</evidence>
<feature type="domain" description="MBG" evidence="3">
    <location>
        <begin position="1185"/>
        <end position="1256"/>
    </location>
</feature>
<keyword evidence="6" id="KW-1185">Reference proteome</keyword>
<feature type="domain" description="MBG" evidence="3">
    <location>
        <begin position="800"/>
        <end position="871"/>
    </location>
</feature>
<reference evidence="5 6" key="1">
    <citation type="submission" date="2016-10" db="EMBL/GenBank/DDBJ databases">
        <title>Complete Genome Sequence of Flavobacterium sp. PK15.</title>
        <authorList>
            <person name="Ekwe A."/>
            <person name="Kim S.B."/>
        </authorList>
    </citation>
    <scope>NUCLEOTIDE SEQUENCE [LARGE SCALE GENOMIC DNA]</scope>
    <source>
        <strain evidence="5 6">PK15</strain>
    </source>
</reference>
<dbReference type="Pfam" id="PF18962">
    <property type="entry name" value="Por_Secre_tail"/>
    <property type="match status" value="1"/>
</dbReference>
<dbReference type="InterPro" id="IPR041286">
    <property type="entry name" value="MBG_2"/>
</dbReference>
<feature type="domain" description="MBG" evidence="3">
    <location>
        <begin position="1570"/>
        <end position="1641"/>
    </location>
</feature>
<dbReference type="OrthoDB" id="9805017at2"/>
<feature type="domain" description="MBG" evidence="3">
    <location>
        <begin position="955"/>
        <end position="1025"/>
    </location>
</feature>
<keyword evidence="1 2" id="KW-0732">Signal</keyword>
<feature type="domain" description="MBG" evidence="3">
    <location>
        <begin position="1493"/>
        <end position="1564"/>
    </location>
</feature>
<feature type="domain" description="MBG" evidence="3">
    <location>
        <begin position="1108"/>
        <end position="1179"/>
    </location>
</feature>
<feature type="signal peptide" evidence="2">
    <location>
        <begin position="1"/>
        <end position="23"/>
    </location>
</feature>
<feature type="domain" description="MBG" evidence="3">
    <location>
        <begin position="1724"/>
        <end position="1795"/>
    </location>
</feature>
<proteinExistence type="predicted"/>
<feature type="domain" description="MBG" evidence="3">
    <location>
        <begin position="415"/>
        <end position="486"/>
    </location>
</feature>
<feature type="domain" description="MBG" evidence="3">
    <location>
        <begin position="1032"/>
        <end position="1102"/>
    </location>
</feature>
<feature type="domain" description="MBG" evidence="3">
    <location>
        <begin position="569"/>
        <end position="640"/>
    </location>
</feature>
<dbReference type="EMBL" id="CP017774">
    <property type="protein sequence ID" value="APA00693.1"/>
    <property type="molecule type" value="Genomic_DNA"/>
</dbReference>
<dbReference type="RefSeq" id="WP_071185924.1">
    <property type="nucleotide sequence ID" value="NZ_CP017774.1"/>
</dbReference>
<feature type="domain" description="MBG" evidence="3">
    <location>
        <begin position="647"/>
        <end position="717"/>
    </location>
</feature>
<feature type="domain" description="MBG" evidence="3">
    <location>
        <begin position="877"/>
        <end position="948"/>
    </location>
</feature>
<feature type="domain" description="MBG" evidence="3">
    <location>
        <begin position="340"/>
        <end position="409"/>
    </location>
</feature>
<feature type="domain" description="Secretion system C-terminal sorting" evidence="4">
    <location>
        <begin position="2250"/>
        <end position="2315"/>
    </location>
</feature>
<feature type="domain" description="MBG" evidence="3">
    <location>
        <begin position="492"/>
        <end position="563"/>
    </location>
</feature>
<feature type="domain" description="MBG" evidence="3">
    <location>
        <begin position="1340"/>
        <end position="1410"/>
    </location>
</feature>
<evidence type="ECO:0000256" key="1">
    <source>
        <dbReference type="ARBA" id="ARBA00022729"/>
    </source>
</evidence>